<evidence type="ECO:0000313" key="2">
    <source>
        <dbReference type="EMBL" id="KAF2187471.1"/>
    </source>
</evidence>
<dbReference type="AlphaFoldDB" id="A0A6A6E6B5"/>
<dbReference type="EMBL" id="ML994627">
    <property type="protein sequence ID" value="KAF2187471.1"/>
    <property type="molecule type" value="Genomic_DNA"/>
</dbReference>
<dbReference type="InterPro" id="IPR010730">
    <property type="entry name" value="HET"/>
</dbReference>
<dbReference type="PANTHER" id="PTHR24148">
    <property type="entry name" value="ANKYRIN REPEAT DOMAIN-CONTAINING PROTEIN 39 HOMOLOG-RELATED"/>
    <property type="match status" value="1"/>
</dbReference>
<feature type="domain" description="Heterokaryon incompatibility" evidence="1">
    <location>
        <begin position="25"/>
        <end position="172"/>
    </location>
</feature>
<dbReference type="Pfam" id="PF06985">
    <property type="entry name" value="HET"/>
    <property type="match status" value="1"/>
</dbReference>
<keyword evidence="3" id="KW-1185">Reference proteome</keyword>
<name>A0A6A6E6B5_9PEZI</name>
<sequence length="651" mass="73207">MKQFRLYRLATAALETYEIGHAPPYIAVSHAWSDQIFSTGVESSFGGAAVRKIVAELLPTVSHCWIDNFCIKQDDEADKLEQIPLMGDIYHRAEAVAIVLTCNFGLTQLQVDRATVALREALEAWRDEAWTEEEFLQQWAYGPRRETLVQAMKGLAKFTKSAWGTRIWTLQEYVLAKSVVWIGSDLNPVTIDDGFFQAVPGLCDQLGITECMSRSPESEFAILHTHFSGMASQRLGDGERTRIMELLGNRNATVPVDEVYGVMAASGVEIAPVPGESRERAWERWWEAAVCRGQVRWAVLPPAPLVDEANVPGKTISNCIVPAFLHRHDVSAASYLDSVAPLDTVTVVDGTLTLSGRFVGNCTLLRELGSVHESRNRYLHKDITLTLFARGRWSVALQIVEAFGPGRYYKKQQVALAHILVDNYSKALRYVRKQREMDFNPYMRSGFHYSVWGGFMQLQARCIMDGLNDGIRFLACIRYPSLGVCFTTVVIVGDYLPTGPLVALDFNALTGDQRYILLIAELPLGSNICSTRSDATRTTASLHKVGTTIPVTAEHRRLWETLPTEQFSLGGSRCHVCTASPQKTLVKKKEKRGCPIYQTRMTVLPERVGIRLHRVQLDRVERTDNIRRKLNLAALNRSRRRLLRLRRLTNP</sequence>
<reference evidence="2" key="1">
    <citation type="journal article" date="2020" name="Stud. Mycol.">
        <title>101 Dothideomycetes genomes: a test case for predicting lifestyles and emergence of pathogens.</title>
        <authorList>
            <person name="Haridas S."/>
            <person name="Albert R."/>
            <person name="Binder M."/>
            <person name="Bloem J."/>
            <person name="Labutti K."/>
            <person name="Salamov A."/>
            <person name="Andreopoulos B."/>
            <person name="Baker S."/>
            <person name="Barry K."/>
            <person name="Bills G."/>
            <person name="Bluhm B."/>
            <person name="Cannon C."/>
            <person name="Castanera R."/>
            <person name="Culley D."/>
            <person name="Daum C."/>
            <person name="Ezra D."/>
            <person name="Gonzalez J."/>
            <person name="Henrissat B."/>
            <person name="Kuo A."/>
            <person name="Liang C."/>
            <person name="Lipzen A."/>
            <person name="Lutzoni F."/>
            <person name="Magnuson J."/>
            <person name="Mondo S."/>
            <person name="Nolan M."/>
            <person name="Ohm R."/>
            <person name="Pangilinan J."/>
            <person name="Park H.-J."/>
            <person name="Ramirez L."/>
            <person name="Alfaro M."/>
            <person name="Sun H."/>
            <person name="Tritt A."/>
            <person name="Yoshinaga Y."/>
            <person name="Zwiers L.-H."/>
            <person name="Turgeon B."/>
            <person name="Goodwin S."/>
            <person name="Spatafora J."/>
            <person name="Crous P."/>
            <person name="Grigoriev I."/>
        </authorList>
    </citation>
    <scope>NUCLEOTIDE SEQUENCE</scope>
    <source>
        <strain evidence="2">CBS 207.26</strain>
    </source>
</reference>
<protein>
    <submittedName>
        <fullName evidence="2">HET domain protein</fullName>
    </submittedName>
</protein>
<dbReference type="PANTHER" id="PTHR24148:SF73">
    <property type="entry name" value="HET DOMAIN PROTEIN (AFU_ORTHOLOGUE AFUA_8G01020)"/>
    <property type="match status" value="1"/>
</dbReference>
<organism evidence="2 3">
    <name type="scientific">Zopfia rhizophila CBS 207.26</name>
    <dbReference type="NCBI Taxonomy" id="1314779"/>
    <lineage>
        <taxon>Eukaryota</taxon>
        <taxon>Fungi</taxon>
        <taxon>Dikarya</taxon>
        <taxon>Ascomycota</taxon>
        <taxon>Pezizomycotina</taxon>
        <taxon>Dothideomycetes</taxon>
        <taxon>Dothideomycetes incertae sedis</taxon>
        <taxon>Zopfiaceae</taxon>
        <taxon>Zopfia</taxon>
    </lineage>
</organism>
<proteinExistence type="predicted"/>
<dbReference type="Proteomes" id="UP000800200">
    <property type="component" value="Unassembled WGS sequence"/>
</dbReference>
<dbReference type="OrthoDB" id="2157530at2759"/>
<evidence type="ECO:0000313" key="3">
    <source>
        <dbReference type="Proteomes" id="UP000800200"/>
    </source>
</evidence>
<dbReference type="InterPro" id="IPR052895">
    <property type="entry name" value="HetReg/Transcr_Mod"/>
</dbReference>
<gene>
    <name evidence="2" type="ORF">K469DRAFT_570386</name>
</gene>
<accession>A0A6A6E6B5</accession>
<evidence type="ECO:0000259" key="1">
    <source>
        <dbReference type="Pfam" id="PF06985"/>
    </source>
</evidence>